<keyword evidence="2" id="KW-0813">Transport</keyword>
<sequence length="173" mass="19661">MPHLASSLIKIEEVLTKLLLAGIVILVFYSAMVRWAGVPVAWSVEMAQLLFIWLVFLGANQSLRNNRHIGIDYFVEKLPFKGKLVITIITNTVVAVFLMICIYYGFIYASEQTLRSIQNLPFSYSYITFSIPVGCTLMLITLLTKWIAFIRGSKEEFSLPDNTSKEKEREALS</sequence>
<dbReference type="OrthoDB" id="9815614at2"/>
<keyword evidence="6 9" id="KW-1133">Transmembrane helix</keyword>
<comment type="similarity">
    <text evidence="8">Belongs to the TRAP transporter small permease family.</text>
</comment>
<feature type="transmembrane region" description="Helical" evidence="9">
    <location>
        <begin position="84"/>
        <end position="106"/>
    </location>
</feature>
<feature type="transmembrane region" description="Helical" evidence="9">
    <location>
        <begin position="126"/>
        <end position="148"/>
    </location>
</feature>
<comment type="subcellular location">
    <subcellularLocation>
        <location evidence="1">Cell inner membrane</location>
        <topology evidence="1">Multi-pass membrane protein</topology>
    </subcellularLocation>
</comment>
<gene>
    <name evidence="11" type="ORF">ATL39_0542</name>
</gene>
<protein>
    <submittedName>
        <fullName evidence="11">TRAP-type C4-dicarboxylate transport system permease small subunit</fullName>
    </submittedName>
</protein>
<evidence type="ECO:0000256" key="6">
    <source>
        <dbReference type="ARBA" id="ARBA00022989"/>
    </source>
</evidence>
<proteinExistence type="inferred from homology"/>
<name>A0A419V883_9BACL</name>
<dbReference type="EMBL" id="RAPK01000006">
    <property type="protein sequence ID" value="RKD76326.1"/>
    <property type="molecule type" value="Genomic_DNA"/>
</dbReference>
<evidence type="ECO:0000256" key="2">
    <source>
        <dbReference type="ARBA" id="ARBA00022448"/>
    </source>
</evidence>
<organism evidence="11 12">
    <name type="scientific">Sinobaca qinghaiensis</name>
    <dbReference type="NCBI Taxonomy" id="342944"/>
    <lineage>
        <taxon>Bacteria</taxon>
        <taxon>Bacillati</taxon>
        <taxon>Bacillota</taxon>
        <taxon>Bacilli</taxon>
        <taxon>Bacillales</taxon>
        <taxon>Sporolactobacillaceae</taxon>
        <taxon>Sinobaca</taxon>
    </lineage>
</organism>
<dbReference type="AlphaFoldDB" id="A0A419V883"/>
<evidence type="ECO:0000256" key="3">
    <source>
        <dbReference type="ARBA" id="ARBA00022475"/>
    </source>
</evidence>
<evidence type="ECO:0000313" key="12">
    <source>
        <dbReference type="Proteomes" id="UP000285120"/>
    </source>
</evidence>
<reference evidence="11 12" key="1">
    <citation type="submission" date="2018-09" db="EMBL/GenBank/DDBJ databases">
        <title>Genomic Encyclopedia of Archaeal and Bacterial Type Strains, Phase II (KMG-II): from individual species to whole genera.</title>
        <authorList>
            <person name="Goeker M."/>
        </authorList>
    </citation>
    <scope>NUCLEOTIDE SEQUENCE [LARGE SCALE GENOMIC DNA]</scope>
    <source>
        <strain evidence="11 12">DSM 17008</strain>
    </source>
</reference>
<comment type="caution">
    <text evidence="11">The sequence shown here is derived from an EMBL/GenBank/DDBJ whole genome shotgun (WGS) entry which is preliminary data.</text>
</comment>
<dbReference type="GO" id="GO:0005886">
    <property type="term" value="C:plasma membrane"/>
    <property type="evidence" value="ECO:0007669"/>
    <property type="project" value="UniProtKB-SubCell"/>
</dbReference>
<keyword evidence="12" id="KW-1185">Reference proteome</keyword>
<feature type="domain" description="Tripartite ATP-independent periplasmic transporters DctQ component" evidence="10">
    <location>
        <begin position="23"/>
        <end position="150"/>
    </location>
</feature>
<dbReference type="Proteomes" id="UP000285120">
    <property type="component" value="Unassembled WGS sequence"/>
</dbReference>
<feature type="transmembrane region" description="Helical" evidence="9">
    <location>
        <begin position="42"/>
        <end position="63"/>
    </location>
</feature>
<keyword evidence="4" id="KW-0997">Cell inner membrane</keyword>
<dbReference type="InterPro" id="IPR007387">
    <property type="entry name" value="TRAP_DctQ"/>
</dbReference>
<evidence type="ECO:0000256" key="7">
    <source>
        <dbReference type="ARBA" id="ARBA00023136"/>
    </source>
</evidence>
<keyword evidence="3" id="KW-1003">Cell membrane</keyword>
<dbReference type="PANTHER" id="PTHR35011">
    <property type="entry name" value="2,3-DIKETO-L-GULONATE TRAP TRANSPORTER SMALL PERMEASE PROTEIN YIAM"/>
    <property type="match status" value="1"/>
</dbReference>
<feature type="transmembrane region" description="Helical" evidence="9">
    <location>
        <begin position="18"/>
        <end position="36"/>
    </location>
</feature>
<dbReference type="Pfam" id="PF04290">
    <property type="entry name" value="DctQ"/>
    <property type="match status" value="1"/>
</dbReference>
<keyword evidence="7 9" id="KW-0472">Membrane</keyword>
<keyword evidence="5 9" id="KW-0812">Transmembrane</keyword>
<evidence type="ECO:0000256" key="5">
    <source>
        <dbReference type="ARBA" id="ARBA00022692"/>
    </source>
</evidence>
<evidence type="ECO:0000256" key="1">
    <source>
        <dbReference type="ARBA" id="ARBA00004429"/>
    </source>
</evidence>
<dbReference type="PANTHER" id="PTHR35011:SF2">
    <property type="entry name" value="2,3-DIKETO-L-GULONATE TRAP TRANSPORTER SMALL PERMEASE PROTEIN YIAM"/>
    <property type="match status" value="1"/>
</dbReference>
<accession>A0A419V883</accession>
<evidence type="ECO:0000313" key="11">
    <source>
        <dbReference type="EMBL" id="RKD76326.1"/>
    </source>
</evidence>
<evidence type="ECO:0000259" key="10">
    <source>
        <dbReference type="Pfam" id="PF04290"/>
    </source>
</evidence>
<evidence type="ECO:0000256" key="9">
    <source>
        <dbReference type="SAM" id="Phobius"/>
    </source>
</evidence>
<evidence type="ECO:0000256" key="8">
    <source>
        <dbReference type="ARBA" id="ARBA00038436"/>
    </source>
</evidence>
<dbReference type="GO" id="GO:0015740">
    <property type="term" value="P:C4-dicarboxylate transport"/>
    <property type="evidence" value="ECO:0007669"/>
    <property type="project" value="TreeGrafter"/>
</dbReference>
<dbReference type="GO" id="GO:0022857">
    <property type="term" value="F:transmembrane transporter activity"/>
    <property type="evidence" value="ECO:0007669"/>
    <property type="project" value="TreeGrafter"/>
</dbReference>
<dbReference type="InterPro" id="IPR055348">
    <property type="entry name" value="DctQ"/>
</dbReference>
<dbReference type="RefSeq" id="WP_120191738.1">
    <property type="nucleotide sequence ID" value="NZ_RAPK01000006.1"/>
</dbReference>
<evidence type="ECO:0000256" key="4">
    <source>
        <dbReference type="ARBA" id="ARBA00022519"/>
    </source>
</evidence>